<keyword evidence="2" id="KW-0611">Plant defense</keyword>
<keyword evidence="4" id="KW-0378">Hydrolase</keyword>
<gene>
    <name evidence="4" type="ORF">RchiOBHm_Chr1g0357561</name>
</gene>
<dbReference type="InterPro" id="IPR036388">
    <property type="entry name" value="WH-like_DNA-bd_sf"/>
</dbReference>
<dbReference type="STRING" id="74649.A0A2P6SHZ3"/>
<dbReference type="FunFam" id="1.10.10.10:FF:000322">
    <property type="entry name" value="Probable disease resistance protein At1g63360"/>
    <property type="match status" value="1"/>
</dbReference>
<dbReference type="InterPro" id="IPR044974">
    <property type="entry name" value="Disease_R_plants"/>
</dbReference>
<evidence type="ECO:0000256" key="1">
    <source>
        <dbReference type="ARBA" id="ARBA00022737"/>
    </source>
</evidence>
<protein>
    <submittedName>
        <fullName evidence="4">Putative P-loop containing nucleoside triphosphate hydrolase</fullName>
    </submittedName>
</protein>
<dbReference type="Gene3D" id="1.10.10.10">
    <property type="entry name" value="Winged helix-like DNA-binding domain superfamily/Winged helix DNA-binding domain"/>
    <property type="match status" value="1"/>
</dbReference>
<dbReference type="Gene3D" id="1.10.8.430">
    <property type="entry name" value="Helical domain of apoptotic protease-activating factors"/>
    <property type="match status" value="1"/>
</dbReference>
<proteinExistence type="predicted"/>
<evidence type="ECO:0000313" key="4">
    <source>
        <dbReference type="EMBL" id="PRQ58278.1"/>
    </source>
</evidence>
<dbReference type="InterPro" id="IPR058922">
    <property type="entry name" value="WHD_DRP"/>
</dbReference>
<dbReference type="Gramene" id="PRQ58278">
    <property type="protein sequence ID" value="PRQ58278"/>
    <property type="gene ID" value="RchiOBHm_Chr1g0357561"/>
</dbReference>
<dbReference type="GO" id="GO:0043531">
    <property type="term" value="F:ADP binding"/>
    <property type="evidence" value="ECO:0007669"/>
    <property type="project" value="InterPro"/>
</dbReference>
<name>A0A2P6SHZ3_ROSCH</name>
<dbReference type="InterPro" id="IPR042197">
    <property type="entry name" value="Apaf_helical"/>
</dbReference>
<evidence type="ECO:0000259" key="3">
    <source>
        <dbReference type="Pfam" id="PF23559"/>
    </source>
</evidence>
<evidence type="ECO:0000256" key="2">
    <source>
        <dbReference type="ARBA" id="ARBA00022821"/>
    </source>
</evidence>
<keyword evidence="5" id="KW-1185">Reference proteome</keyword>
<dbReference type="GO" id="GO:0016787">
    <property type="term" value="F:hydrolase activity"/>
    <property type="evidence" value="ECO:0007669"/>
    <property type="project" value="UniProtKB-KW"/>
</dbReference>
<dbReference type="SUPFAM" id="SSF52540">
    <property type="entry name" value="P-loop containing nucleoside triphosphate hydrolases"/>
    <property type="match status" value="1"/>
</dbReference>
<dbReference type="AlphaFoldDB" id="A0A2P6SHZ3"/>
<organism evidence="4 5">
    <name type="scientific">Rosa chinensis</name>
    <name type="common">China rose</name>
    <dbReference type="NCBI Taxonomy" id="74649"/>
    <lineage>
        <taxon>Eukaryota</taxon>
        <taxon>Viridiplantae</taxon>
        <taxon>Streptophyta</taxon>
        <taxon>Embryophyta</taxon>
        <taxon>Tracheophyta</taxon>
        <taxon>Spermatophyta</taxon>
        <taxon>Magnoliopsida</taxon>
        <taxon>eudicotyledons</taxon>
        <taxon>Gunneridae</taxon>
        <taxon>Pentapetalae</taxon>
        <taxon>rosids</taxon>
        <taxon>fabids</taxon>
        <taxon>Rosales</taxon>
        <taxon>Rosaceae</taxon>
        <taxon>Rosoideae</taxon>
        <taxon>Rosoideae incertae sedis</taxon>
        <taxon>Rosa</taxon>
    </lineage>
</organism>
<dbReference type="PANTHER" id="PTHR23155">
    <property type="entry name" value="DISEASE RESISTANCE PROTEIN RP"/>
    <property type="match status" value="1"/>
</dbReference>
<dbReference type="InterPro" id="IPR027417">
    <property type="entry name" value="P-loop_NTPase"/>
</dbReference>
<feature type="domain" description="Disease resistance protein winged helix" evidence="3">
    <location>
        <begin position="114"/>
        <end position="181"/>
    </location>
</feature>
<dbReference type="EMBL" id="PDCK01000039">
    <property type="protein sequence ID" value="PRQ58278.1"/>
    <property type="molecule type" value="Genomic_DNA"/>
</dbReference>
<reference evidence="4 5" key="1">
    <citation type="journal article" date="2018" name="Nat. Genet.">
        <title>The Rosa genome provides new insights in the design of modern roses.</title>
        <authorList>
            <person name="Bendahmane M."/>
        </authorList>
    </citation>
    <scope>NUCLEOTIDE SEQUENCE [LARGE SCALE GENOMIC DNA]</scope>
    <source>
        <strain evidence="5">cv. Old Blush</strain>
    </source>
</reference>
<keyword evidence="1" id="KW-0677">Repeat</keyword>
<dbReference type="Proteomes" id="UP000238479">
    <property type="component" value="Chromosome 1"/>
</dbReference>
<dbReference type="OMA" id="PNDDINW"/>
<accession>A0A2P6SHZ3</accession>
<dbReference type="Pfam" id="PF23559">
    <property type="entry name" value="WHD_DRP"/>
    <property type="match status" value="1"/>
</dbReference>
<dbReference type="GO" id="GO:0098542">
    <property type="term" value="P:defense response to other organism"/>
    <property type="evidence" value="ECO:0007669"/>
    <property type="project" value="TreeGrafter"/>
</dbReference>
<dbReference type="PANTHER" id="PTHR23155:SF1241">
    <property type="entry name" value="DISEASE RESISTANCE RPP13-LIKE PROTEIN 1-RELATED"/>
    <property type="match status" value="1"/>
</dbReference>
<comment type="caution">
    <text evidence="4">The sequence shown here is derived from an EMBL/GenBank/DDBJ whole genome shotgun (WGS) entry which is preliminary data.</text>
</comment>
<evidence type="ECO:0000313" key="5">
    <source>
        <dbReference type="Proteomes" id="UP000238479"/>
    </source>
</evidence>
<sequence length="203" mass="23364">MVCTLEAHCLVPMSAEDCWSLFKKHAFKNATIGARSHLKEIGRQSVRKCNGLPLAIKCLGGLLCSKLTMGEWESILNSEMWELPQEESDILPSLWFRFKHLPPHLRRCFAYCLIFPKNYEFKTSELVYLWKAEDLLQPIRNKTTDEIGEDNFNDLISRSFFQVSSRSDQYFTMHDLINDLASFVPGEFCFSLLGGRAVIHPPI</sequence>